<evidence type="ECO:0000313" key="1">
    <source>
        <dbReference type="EMBL" id="KAG9241507.1"/>
    </source>
</evidence>
<name>A0A9P7YXH5_9HELO</name>
<protein>
    <submittedName>
        <fullName evidence="1">Uncharacterized protein</fullName>
    </submittedName>
</protein>
<dbReference type="EMBL" id="MU254202">
    <property type="protein sequence ID" value="KAG9241507.1"/>
    <property type="molecule type" value="Genomic_DNA"/>
</dbReference>
<reference evidence="1" key="1">
    <citation type="journal article" date="2021" name="IMA Fungus">
        <title>Genomic characterization of three marine fungi, including Emericellopsis atlantica sp. nov. with signatures of a generalist lifestyle and marine biomass degradation.</title>
        <authorList>
            <person name="Hagestad O.C."/>
            <person name="Hou L."/>
            <person name="Andersen J.H."/>
            <person name="Hansen E.H."/>
            <person name="Altermark B."/>
            <person name="Li C."/>
            <person name="Kuhnert E."/>
            <person name="Cox R.J."/>
            <person name="Crous P.W."/>
            <person name="Spatafora J.W."/>
            <person name="Lail K."/>
            <person name="Amirebrahimi M."/>
            <person name="Lipzen A."/>
            <person name="Pangilinan J."/>
            <person name="Andreopoulos W."/>
            <person name="Hayes R.D."/>
            <person name="Ng V."/>
            <person name="Grigoriev I.V."/>
            <person name="Jackson S.A."/>
            <person name="Sutton T.D.S."/>
            <person name="Dobson A.D.W."/>
            <person name="Rama T."/>
        </authorList>
    </citation>
    <scope>NUCLEOTIDE SEQUENCE</scope>
    <source>
        <strain evidence="1">TRa3180A</strain>
    </source>
</reference>
<dbReference type="AlphaFoldDB" id="A0A9P7YXH5"/>
<keyword evidence="2" id="KW-1185">Reference proteome</keyword>
<dbReference type="Proteomes" id="UP000887226">
    <property type="component" value="Unassembled WGS sequence"/>
</dbReference>
<dbReference type="OrthoDB" id="4749037at2759"/>
<accession>A0A9P7YXH5</accession>
<sequence length="525" mass="58374">MAVSSQSYPTSNSDGAFSPVPKLSTAHGVTSPESLATDYCISKGFIRSDGRRAYYPEFHSHNGAIQRGGFSMSSLNSPSPNLNYKMRGYPPPPNAAYGPSHYEPSPPKFAIEVSGTTRGDMSMVESVDKVVADEDPTVKNEYTNALLINGRRPSRTEHHSLVQEAMYHQQMQQQRQEAILNPANVQIKMQADAQRRQIITALSEKIDSIISSGNKTLATIRRVVVLQAAVSRQITLHREQASKSIFNRMKINQALVLRSLAPDSDAEHNGSHGINASILARADNRSNVGQKLQEHGTDENDIIKVKEESSGDEFENEANKASTQSVSSRLAGIYRTYQSTLTRVLDGGNVQLEAEPVPAPSIPSAENITALPGEFLARQIKFNRRPSHNNYVDVFGLSEIYGPEEIRRDFIRNIEEGAPLGYCKICKKTHIPPGPPFTIQDRDTCGSYVPDWFRDTPYENQLTEFVKLINEISQLHDIVNGSIPDREWNLHYHVKVPACVPGGRLRSGWWRCGVNDEVCANDLKY</sequence>
<comment type="caution">
    <text evidence="1">The sequence shown here is derived from an EMBL/GenBank/DDBJ whole genome shotgun (WGS) entry which is preliminary data.</text>
</comment>
<proteinExistence type="predicted"/>
<gene>
    <name evidence="1" type="ORF">BJ878DRAFT_224562</name>
</gene>
<evidence type="ECO:0000313" key="2">
    <source>
        <dbReference type="Proteomes" id="UP000887226"/>
    </source>
</evidence>
<organism evidence="1 2">
    <name type="scientific">Calycina marina</name>
    <dbReference type="NCBI Taxonomy" id="1763456"/>
    <lineage>
        <taxon>Eukaryota</taxon>
        <taxon>Fungi</taxon>
        <taxon>Dikarya</taxon>
        <taxon>Ascomycota</taxon>
        <taxon>Pezizomycotina</taxon>
        <taxon>Leotiomycetes</taxon>
        <taxon>Helotiales</taxon>
        <taxon>Pezizellaceae</taxon>
        <taxon>Calycina</taxon>
    </lineage>
</organism>